<sequence>MNTLMTQIHELQHVAHELLYLGADGSPIYTDSFRQLNTEVLQKSDALFALKGENPEEEARLCLALLMGYNATIYDYGDKESKKQVILDRSLLVLESLPSSLLKCQLLTYCYGEVFEEELAKEAHAIIDYWDNKTLSIDEQETVDMLKMIEENQYPNSYID</sequence>
<reference evidence="2" key="1">
    <citation type="book" date="2014" name="THE 24TH EUROPEAN CONGRESS OF CLINICAL MICROBIOLOGY AND INFECTIOUS DISEASES" publisher="ECCMID 2014" city="Barcelona, Spain">
        <title>Identification of resistance genes in three multidrug-resistant Bacteroides fragilis isolates by whole genome sequencing.</title>
        <editorList>
            <person name="Unknown"/>
            <person name="A."/>
        </editorList>
        <authorList>
            <person name="Sydenham T.V."/>
            <person name="Hasman H."/>
            <person name="Wang M."/>
            <person name="Soki J."/>
            <person name="Nagy E."/>
            <person name="Justesen U.S."/>
        </authorList>
    </citation>
    <scope>NUCLEOTIDE SEQUENCE</scope>
    <source>
        <strain evidence="2">DCMSKEJBY0001B</strain>
    </source>
</reference>
<gene>
    <name evidence="2" type="ORF">EC80_017295</name>
    <name evidence="1" type="ORF">F2Z89_15375</name>
</gene>
<organism evidence="1 4">
    <name type="scientific">Bacteroides fragilis</name>
    <dbReference type="NCBI Taxonomy" id="817"/>
    <lineage>
        <taxon>Bacteria</taxon>
        <taxon>Pseudomonadati</taxon>
        <taxon>Bacteroidota</taxon>
        <taxon>Bacteroidia</taxon>
        <taxon>Bacteroidales</taxon>
        <taxon>Bacteroidaceae</taxon>
        <taxon>Bacteroides</taxon>
    </lineage>
</organism>
<dbReference type="Gene3D" id="1.25.40.810">
    <property type="entry name" value="UpxZ"/>
    <property type="match status" value="1"/>
</dbReference>
<evidence type="ECO:0000313" key="1">
    <source>
        <dbReference type="EMBL" id="KAA4994794.1"/>
    </source>
</evidence>
<protein>
    <submittedName>
        <fullName evidence="1">Transcriptional regulator</fullName>
    </submittedName>
</protein>
<evidence type="ECO:0000313" key="2">
    <source>
        <dbReference type="EMBL" id="QCQ46470.1"/>
    </source>
</evidence>
<dbReference type="Pfam" id="PF06603">
    <property type="entry name" value="UpxZ"/>
    <property type="match status" value="1"/>
</dbReference>
<dbReference type="AlphaFoldDB" id="A0A3E5CV18"/>
<evidence type="ECO:0000313" key="4">
    <source>
        <dbReference type="Proteomes" id="UP000460666"/>
    </source>
</evidence>
<dbReference type="Proteomes" id="UP000460666">
    <property type="component" value="Unassembled WGS sequence"/>
</dbReference>
<reference evidence="2 3" key="3">
    <citation type="submission" date="2019-03" db="EMBL/GenBank/DDBJ databases">
        <title>Complete genome assembly of MDR B. fragilis.</title>
        <authorList>
            <person name="Sydenham T.V."/>
            <person name="Hasman H."/>
            <person name="Justesen U.S."/>
        </authorList>
    </citation>
    <scope>NUCLEOTIDE SEQUENCE [LARGE SCALE GENOMIC DNA]</scope>
    <source>
        <strain evidence="2 3">DCMSKEJBY0001B</strain>
    </source>
</reference>
<accession>A0A3E5CV18</accession>
<dbReference type="EMBL" id="CP036546">
    <property type="protein sequence ID" value="QCQ46470.1"/>
    <property type="molecule type" value="Genomic_DNA"/>
</dbReference>
<proteinExistence type="predicted"/>
<dbReference type="Proteomes" id="UP000036847">
    <property type="component" value="Chromosome"/>
</dbReference>
<reference evidence="1 4" key="2">
    <citation type="journal article" date="2019" name="Nat. Med.">
        <title>A library of human gut bacterial isolates paired with longitudinal multiomics data enables mechanistic microbiome research.</title>
        <authorList>
            <person name="Poyet M."/>
            <person name="Groussin M."/>
            <person name="Gibbons S.M."/>
            <person name="Avila-Pacheco J."/>
            <person name="Jiang X."/>
            <person name="Kearney S.M."/>
            <person name="Perrotta A.R."/>
            <person name="Berdy B."/>
            <person name="Zhao S."/>
            <person name="Lieberman T.D."/>
            <person name="Swanson P.K."/>
            <person name="Smith M."/>
            <person name="Roesemann S."/>
            <person name="Alexander J.E."/>
            <person name="Rich S.A."/>
            <person name="Livny J."/>
            <person name="Vlamakis H."/>
            <person name="Clish C."/>
            <person name="Bullock K."/>
            <person name="Deik A."/>
            <person name="Scott J."/>
            <person name="Pierce K.A."/>
            <person name="Xavier R.J."/>
            <person name="Alm E.J."/>
        </authorList>
    </citation>
    <scope>NUCLEOTIDE SEQUENCE [LARGE SCALE GENOMIC DNA]</scope>
    <source>
        <strain evidence="1 4">BIOML-A46</strain>
    </source>
</reference>
<dbReference type="EMBL" id="VWCJ01000011">
    <property type="protein sequence ID" value="KAA4994794.1"/>
    <property type="molecule type" value="Genomic_DNA"/>
</dbReference>
<dbReference type="OrthoDB" id="1043487at2"/>
<evidence type="ECO:0000313" key="3">
    <source>
        <dbReference type="Proteomes" id="UP000036847"/>
    </source>
</evidence>
<name>A0A3E5CV18_BACFG</name>
<dbReference type="InterPro" id="IPR010570">
    <property type="entry name" value="UpxZ_fam"/>
</dbReference>
<dbReference type="InterPro" id="IPR038533">
    <property type="entry name" value="UpxZ_sf"/>
</dbReference>